<gene>
    <name evidence="2" type="ORF">ACFQBT_00590</name>
</gene>
<proteinExistence type="predicted"/>
<evidence type="ECO:0000313" key="3">
    <source>
        <dbReference type="Proteomes" id="UP001596356"/>
    </source>
</evidence>
<keyword evidence="1" id="KW-1133">Transmembrane helix</keyword>
<name>A0ABW2ANV8_9MICO</name>
<dbReference type="EMBL" id="JBHSWJ010000002">
    <property type="protein sequence ID" value="MFC6712430.1"/>
    <property type="molecule type" value="Genomic_DNA"/>
</dbReference>
<evidence type="ECO:0000313" key="2">
    <source>
        <dbReference type="EMBL" id="MFC6712430.1"/>
    </source>
</evidence>
<comment type="caution">
    <text evidence="2">The sequence shown here is derived from an EMBL/GenBank/DDBJ whole genome shotgun (WGS) entry which is preliminary data.</text>
</comment>
<sequence>MRYLVGAIVIVVGIGQILLRDRIARANAASNQAMWNGHGGGPKMRAYNRFMAWVVGLVFVVFGILMIAGVWQFKHWR</sequence>
<keyword evidence="1" id="KW-0812">Transmembrane</keyword>
<dbReference type="Proteomes" id="UP001596356">
    <property type="component" value="Unassembled WGS sequence"/>
</dbReference>
<keyword evidence="1" id="KW-0472">Membrane</keyword>
<reference evidence="3" key="1">
    <citation type="journal article" date="2019" name="Int. J. Syst. Evol. Microbiol.">
        <title>The Global Catalogue of Microorganisms (GCM) 10K type strain sequencing project: providing services to taxonomists for standard genome sequencing and annotation.</title>
        <authorList>
            <consortium name="The Broad Institute Genomics Platform"/>
            <consortium name="The Broad Institute Genome Sequencing Center for Infectious Disease"/>
            <person name="Wu L."/>
            <person name="Ma J."/>
        </authorList>
    </citation>
    <scope>NUCLEOTIDE SEQUENCE [LARGE SCALE GENOMIC DNA]</scope>
    <source>
        <strain evidence="3">NBRC 106593</strain>
    </source>
</reference>
<organism evidence="2 3">
    <name type="scientific">Branchiibius cervicis</name>
    <dbReference type="NCBI Taxonomy" id="908252"/>
    <lineage>
        <taxon>Bacteria</taxon>
        <taxon>Bacillati</taxon>
        <taxon>Actinomycetota</taxon>
        <taxon>Actinomycetes</taxon>
        <taxon>Micrococcales</taxon>
        <taxon>Dermacoccaceae</taxon>
        <taxon>Branchiibius</taxon>
    </lineage>
</organism>
<evidence type="ECO:0000256" key="1">
    <source>
        <dbReference type="SAM" id="Phobius"/>
    </source>
</evidence>
<evidence type="ECO:0008006" key="4">
    <source>
        <dbReference type="Google" id="ProtNLM"/>
    </source>
</evidence>
<dbReference type="RefSeq" id="WP_377819896.1">
    <property type="nucleotide sequence ID" value="NZ_JBHSWJ010000002.1"/>
</dbReference>
<keyword evidence="3" id="KW-1185">Reference proteome</keyword>
<accession>A0ABW2ANV8</accession>
<feature type="transmembrane region" description="Helical" evidence="1">
    <location>
        <begin position="50"/>
        <end position="71"/>
    </location>
</feature>
<protein>
    <recommendedName>
        <fullName evidence="4">Protein-export membrane protein SecG</fullName>
    </recommendedName>
</protein>